<proteinExistence type="predicted"/>
<evidence type="ECO:0000313" key="2">
    <source>
        <dbReference type="EMBL" id="CEK50453.1"/>
    </source>
</evidence>
<feature type="region of interest" description="Disordered" evidence="1">
    <location>
        <begin position="44"/>
        <end position="63"/>
    </location>
</feature>
<gene>
    <name evidence="2" type="primary">ORF10802</name>
</gene>
<feature type="region of interest" description="Disordered" evidence="1">
    <location>
        <begin position="69"/>
        <end position="90"/>
    </location>
</feature>
<feature type="region of interest" description="Disordered" evidence="1">
    <location>
        <begin position="1"/>
        <end position="24"/>
    </location>
</feature>
<sequence length="106" mass="11957">SSQEDDAKELPSFGGMVYDDNDDDDEQELYNYEKDELLLNLEETQSEQIQSNTSPEWGYTSGSQMMPLKQVEDSREDPDISMETTSESTAVSDTCLLIPGAPYCRQ</sequence>
<dbReference type="AlphaFoldDB" id="A0A0B6Y2Z7"/>
<feature type="non-terminal residue" evidence="2">
    <location>
        <position position="1"/>
    </location>
</feature>
<dbReference type="EMBL" id="HACG01003588">
    <property type="protein sequence ID" value="CEK50453.1"/>
    <property type="molecule type" value="Transcribed_RNA"/>
</dbReference>
<accession>A0A0B6Y2Z7</accession>
<evidence type="ECO:0000256" key="1">
    <source>
        <dbReference type="SAM" id="MobiDB-lite"/>
    </source>
</evidence>
<reference evidence="2" key="1">
    <citation type="submission" date="2014-12" db="EMBL/GenBank/DDBJ databases">
        <title>Insight into the proteome of Arion vulgaris.</title>
        <authorList>
            <person name="Aradska J."/>
            <person name="Bulat T."/>
            <person name="Smidak R."/>
            <person name="Sarate P."/>
            <person name="Gangsoo J."/>
            <person name="Sialana F."/>
            <person name="Bilban M."/>
            <person name="Lubec G."/>
        </authorList>
    </citation>
    <scope>NUCLEOTIDE SEQUENCE</scope>
    <source>
        <tissue evidence="2">Skin</tissue>
    </source>
</reference>
<protein>
    <submittedName>
        <fullName evidence="2">Uncharacterized protein</fullName>
    </submittedName>
</protein>
<organism evidence="2">
    <name type="scientific">Arion vulgaris</name>
    <dbReference type="NCBI Taxonomy" id="1028688"/>
    <lineage>
        <taxon>Eukaryota</taxon>
        <taxon>Metazoa</taxon>
        <taxon>Spiralia</taxon>
        <taxon>Lophotrochozoa</taxon>
        <taxon>Mollusca</taxon>
        <taxon>Gastropoda</taxon>
        <taxon>Heterobranchia</taxon>
        <taxon>Euthyneura</taxon>
        <taxon>Panpulmonata</taxon>
        <taxon>Eupulmonata</taxon>
        <taxon>Stylommatophora</taxon>
        <taxon>Helicina</taxon>
        <taxon>Arionoidea</taxon>
        <taxon>Arionidae</taxon>
        <taxon>Arion</taxon>
    </lineage>
</organism>
<feature type="non-terminal residue" evidence="2">
    <location>
        <position position="106"/>
    </location>
</feature>
<name>A0A0B6Y2Z7_9EUPU</name>